<dbReference type="InterPro" id="IPR053212">
    <property type="entry name" value="DHP_3-monooxygenase"/>
</dbReference>
<dbReference type="PANTHER" id="PTHR47469">
    <property type="entry name" value="MONOOXYGENASE-LIKE"/>
    <property type="match status" value="1"/>
</dbReference>
<dbReference type="SUPFAM" id="SSF51905">
    <property type="entry name" value="FAD/NAD(P)-binding domain"/>
    <property type="match status" value="1"/>
</dbReference>
<feature type="domain" description="2,6-dihydroxypyridine 3-monooxygenase substrate binding" evidence="1">
    <location>
        <begin position="205"/>
        <end position="334"/>
    </location>
</feature>
<dbReference type="Proteomes" id="UP000030672">
    <property type="component" value="Unassembled WGS sequence"/>
</dbReference>
<dbReference type="RefSeq" id="XP_040884351.1">
    <property type="nucleotide sequence ID" value="XM_041025628.1"/>
</dbReference>
<dbReference type="Gene3D" id="3.30.9.60">
    <property type="match status" value="1"/>
</dbReference>
<dbReference type="HOGENOM" id="CLU_009665_0_0_1"/>
<name>A0A074W3A3_AURM1</name>
<dbReference type="InterPro" id="IPR054707">
    <property type="entry name" value="DhpH_subs-bd"/>
</dbReference>
<organism evidence="2 3">
    <name type="scientific">Aureobasidium melanogenum (strain CBS 110374)</name>
    <name type="common">Aureobasidium pullulans var. melanogenum</name>
    <dbReference type="NCBI Taxonomy" id="1043003"/>
    <lineage>
        <taxon>Eukaryota</taxon>
        <taxon>Fungi</taxon>
        <taxon>Dikarya</taxon>
        <taxon>Ascomycota</taxon>
        <taxon>Pezizomycotina</taxon>
        <taxon>Dothideomycetes</taxon>
        <taxon>Dothideomycetidae</taxon>
        <taxon>Dothideales</taxon>
        <taxon>Saccotheciaceae</taxon>
        <taxon>Aureobasidium</taxon>
    </lineage>
</organism>
<sequence length="436" mass="48809">MPHLSNVQNVVVVGGSLAGLMHALTIIVHCPSAKVTILERSPTALLHNQGAGVVAGSDTQSFFSRYVCPGQDFAVLSKQRQYLDRKGEIIKGSAERREQRMTSWDTLYRFLRWRVDDMDIKDYISNSDLERLEDRLSGLSHGKANYQYGCNVRSVEDLGSSEGVRVRWLNKSEKEEEMTADLVIAADGASSSVRRTLLPTVERTYAGYVALRGTVPEGDLSESAAKAFIEKFSFYHADGTQILAYVIPGENGTLEPGKRLMNWVWYRNYKEDSDELIDLMTGKDQSRHHITLPPDQMKVEVWANQKQAAKDILPPQFAELVNKTEHPFVQAITDNISPKNEFFGGKLLLVGDSLAGFRPHTAASTSQAAFDASTLGEWFEGKIDKDQYNSRVLRYAAETQRHGVELGERSQFGRHPLLASCYGDTSYCKLFRVVCL</sequence>
<evidence type="ECO:0000313" key="2">
    <source>
        <dbReference type="EMBL" id="KEQ67328.1"/>
    </source>
</evidence>
<reference evidence="2 3" key="1">
    <citation type="journal article" date="2014" name="BMC Genomics">
        <title>Genome sequencing of four Aureobasidium pullulans varieties: biotechnological potential, stress tolerance, and description of new species.</title>
        <authorList>
            <person name="Gostin Ar C."/>
            <person name="Ohm R.A."/>
            <person name="Kogej T."/>
            <person name="Sonjak S."/>
            <person name="Turk M."/>
            <person name="Zajc J."/>
            <person name="Zalar P."/>
            <person name="Grube M."/>
            <person name="Sun H."/>
            <person name="Han J."/>
            <person name="Sharma A."/>
            <person name="Chiniquy J."/>
            <person name="Ngan C.Y."/>
            <person name="Lipzen A."/>
            <person name="Barry K."/>
            <person name="Grigoriev I.V."/>
            <person name="Gunde-Cimerman N."/>
        </authorList>
    </citation>
    <scope>NUCLEOTIDE SEQUENCE [LARGE SCALE GENOMIC DNA]</scope>
    <source>
        <strain evidence="2 3">CBS 110374</strain>
    </source>
</reference>
<dbReference type="Pfam" id="PF22607">
    <property type="entry name" value="FAD_binding-like"/>
    <property type="match status" value="1"/>
</dbReference>
<dbReference type="STRING" id="1043003.A0A074W3A3"/>
<dbReference type="AlphaFoldDB" id="A0A074W3A3"/>
<dbReference type="SUPFAM" id="SSF54373">
    <property type="entry name" value="FAD-linked reductases, C-terminal domain"/>
    <property type="match status" value="1"/>
</dbReference>
<dbReference type="PANTHER" id="PTHR47469:SF2">
    <property type="entry name" value="OS06G0597600 PROTEIN"/>
    <property type="match status" value="1"/>
</dbReference>
<dbReference type="GeneID" id="63919001"/>
<dbReference type="InterPro" id="IPR036188">
    <property type="entry name" value="FAD/NAD-bd_sf"/>
</dbReference>
<keyword evidence="3" id="KW-1185">Reference proteome</keyword>
<evidence type="ECO:0000313" key="3">
    <source>
        <dbReference type="Proteomes" id="UP000030672"/>
    </source>
</evidence>
<accession>A0A074W3A3</accession>
<proteinExistence type="predicted"/>
<dbReference type="EMBL" id="KL584824">
    <property type="protein sequence ID" value="KEQ67328.1"/>
    <property type="molecule type" value="Genomic_DNA"/>
</dbReference>
<gene>
    <name evidence="2" type="ORF">M437DRAFT_71151</name>
</gene>
<evidence type="ECO:0000259" key="1">
    <source>
        <dbReference type="Pfam" id="PF22607"/>
    </source>
</evidence>
<protein>
    <submittedName>
        <fullName evidence="2">FAD/NAD(P)-binding domain-containing protein</fullName>
    </submittedName>
</protein>